<dbReference type="EMBL" id="CAUJNA010003509">
    <property type="protein sequence ID" value="CAJ1403781.1"/>
    <property type="molecule type" value="Genomic_DNA"/>
</dbReference>
<dbReference type="GO" id="GO:0005634">
    <property type="term" value="C:nucleus"/>
    <property type="evidence" value="ECO:0007669"/>
    <property type="project" value="UniProtKB-SubCell"/>
</dbReference>
<evidence type="ECO:0000256" key="2">
    <source>
        <dbReference type="ARBA" id="ARBA00007991"/>
    </source>
</evidence>
<evidence type="ECO:0000256" key="4">
    <source>
        <dbReference type="ARBA" id="ARBA00023242"/>
    </source>
</evidence>
<dbReference type="InterPro" id="IPR051345">
    <property type="entry name" value="Importin_beta-like_NTR"/>
</dbReference>
<keyword evidence="6" id="KW-1185">Reference proteome</keyword>
<name>A0AA36JDP7_9DINO</name>
<dbReference type="PANTHER" id="PTHR12363:SF33">
    <property type="entry name" value="IMPORTIN-13"/>
    <property type="match status" value="1"/>
</dbReference>
<protein>
    <submittedName>
        <fullName evidence="5">Uncharacterized protein</fullName>
    </submittedName>
</protein>
<gene>
    <name evidence="5" type="ORF">EVOR1521_LOCUS26371</name>
</gene>
<evidence type="ECO:0000313" key="6">
    <source>
        <dbReference type="Proteomes" id="UP001178507"/>
    </source>
</evidence>
<sequence length="698" mass="74018">MEQLQELARQVRLLEAGSPQEVRQASQALAQFQRSSHALPLSLALLKASGAGFAGAFAAQTLAQRARLGRQEDLPLWPEVSQALLELLSTAQLARPALRQTCCALARAAVLLCDAAPDFVFGALGRLGAEMLPLLEFLQALSEEPFSRRLLVDGSRRSRFLMALRQREPEILAAINEALRRRCSEAELGCAAAWLRAQGLYEDWLPMVGVGSAADGMHPALRVLAPALENQVPQAARQLCVLPAAAQVLEAALPLATHPEAVRTVGPLLAALHQLSTELPGDEAALGPLLSALHGAFAQPNVAWRPPLRPLALDLGVRLLAATGPSSGLEVDVEGGLLGRCFDAWEALAFALREDCDADFEAEAFARLLEALPQAMRLSKPCDSSVRGRMGQLLTIWCGGQCCKQRQQQAVHRLERLASAYDWGALEMVLTLGSAVAEALAGDADELPVPQVLLQLLEQLPQVVALGAQADAAQSRLTSEAAAELLSSMDAWICPERFPGAAGHALLRAAFGLAESAGAPGAEALSVVVSNLAPGLAPVAEECITQLRHLILGANGLTLSSRQRLLRSALAPLLRRLERPQRRKAAELFLQPLREAARAQEASRAGRLLFTLLGADCFEPAEALEAVAGHWAFFEAALEADCEAACEAACETLEAVLTRCRSGGAGLQRRRPRCNGLLRGAGRADRGAAAAPGAGPGT</sequence>
<dbReference type="PANTHER" id="PTHR12363">
    <property type="entry name" value="TRANSPORTIN 3 AND IMPORTIN 13"/>
    <property type="match status" value="1"/>
</dbReference>
<dbReference type="GO" id="GO:0005737">
    <property type="term" value="C:cytoplasm"/>
    <property type="evidence" value="ECO:0007669"/>
    <property type="project" value="TreeGrafter"/>
</dbReference>
<dbReference type="GO" id="GO:0006606">
    <property type="term" value="P:protein import into nucleus"/>
    <property type="evidence" value="ECO:0007669"/>
    <property type="project" value="TreeGrafter"/>
</dbReference>
<dbReference type="AlphaFoldDB" id="A0AA36JDP7"/>
<dbReference type="Gene3D" id="1.25.10.10">
    <property type="entry name" value="Leucine-rich Repeat Variant"/>
    <property type="match status" value="1"/>
</dbReference>
<proteinExistence type="inferred from homology"/>
<comment type="subcellular location">
    <subcellularLocation>
        <location evidence="1">Nucleus</location>
    </subcellularLocation>
</comment>
<dbReference type="Proteomes" id="UP001178507">
    <property type="component" value="Unassembled WGS sequence"/>
</dbReference>
<dbReference type="InterPro" id="IPR016024">
    <property type="entry name" value="ARM-type_fold"/>
</dbReference>
<keyword evidence="3" id="KW-0813">Transport</keyword>
<comment type="similarity">
    <text evidence="2">Belongs to the importin beta family.</text>
</comment>
<organism evidence="5 6">
    <name type="scientific">Effrenium voratum</name>
    <dbReference type="NCBI Taxonomy" id="2562239"/>
    <lineage>
        <taxon>Eukaryota</taxon>
        <taxon>Sar</taxon>
        <taxon>Alveolata</taxon>
        <taxon>Dinophyceae</taxon>
        <taxon>Suessiales</taxon>
        <taxon>Symbiodiniaceae</taxon>
        <taxon>Effrenium</taxon>
    </lineage>
</organism>
<comment type="caution">
    <text evidence="5">The sequence shown here is derived from an EMBL/GenBank/DDBJ whole genome shotgun (WGS) entry which is preliminary data.</text>
</comment>
<dbReference type="SUPFAM" id="SSF48371">
    <property type="entry name" value="ARM repeat"/>
    <property type="match status" value="1"/>
</dbReference>
<accession>A0AA36JDP7</accession>
<evidence type="ECO:0000256" key="1">
    <source>
        <dbReference type="ARBA" id="ARBA00004123"/>
    </source>
</evidence>
<reference evidence="5" key="1">
    <citation type="submission" date="2023-08" db="EMBL/GenBank/DDBJ databases">
        <authorList>
            <person name="Chen Y."/>
            <person name="Shah S."/>
            <person name="Dougan E. K."/>
            <person name="Thang M."/>
            <person name="Chan C."/>
        </authorList>
    </citation>
    <scope>NUCLEOTIDE SEQUENCE</scope>
</reference>
<keyword evidence="4" id="KW-0539">Nucleus</keyword>
<evidence type="ECO:0000313" key="5">
    <source>
        <dbReference type="EMBL" id="CAJ1403781.1"/>
    </source>
</evidence>
<dbReference type="InterPro" id="IPR011989">
    <property type="entry name" value="ARM-like"/>
</dbReference>
<evidence type="ECO:0000256" key="3">
    <source>
        <dbReference type="ARBA" id="ARBA00022448"/>
    </source>
</evidence>